<organism evidence="1 2">
    <name type="scientific">Hibiscus sabdariffa</name>
    <name type="common">roselle</name>
    <dbReference type="NCBI Taxonomy" id="183260"/>
    <lineage>
        <taxon>Eukaryota</taxon>
        <taxon>Viridiplantae</taxon>
        <taxon>Streptophyta</taxon>
        <taxon>Embryophyta</taxon>
        <taxon>Tracheophyta</taxon>
        <taxon>Spermatophyta</taxon>
        <taxon>Magnoliopsida</taxon>
        <taxon>eudicotyledons</taxon>
        <taxon>Gunneridae</taxon>
        <taxon>Pentapetalae</taxon>
        <taxon>rosids</taxon>
        <taxon>malvids</taxon>
        <taxon>Malvales</taxon>
        <taxon>Malvaceae</taxon>
        <taxon>Malvoideae</taxon>
        <taxon>Hibiscus</taxon>
    </lineage>
</organism>
<dbReference type="Proteomes" id="UP001396334">
    <property type="component" value="Unassembled WGS sequence"/>
</dbReference>
<comment type="caution">
    <text evidence="1">The sequence shown here is derived from an EMBL/GenBank/DDBJ whole genome shotgun (WGS) entry which is preliminary data.</text>
</comment>
<evidence type="ECO:0008006" key="3">
    <source>
        <dbReference type="Google" id="ProtNLM"/>
    </source>
</evidence>
<keyword evidence="2" id="KW-1185">Reference proteome</keyword>
<gene>
    <name evidence="1" type="ORF">V6N11_083588</name>
</gene>
<sequence length="86" mass="9261">MNEGNVKLFALVDEVNIIKDKATRASRGSTSFHFNYGLSYLGSIDWFTATNNNSISSSSFVTSSGGQIEGLPTVVIVVQLQTSTLQ</sequence>
<proteinExistence type="predicted"/>
<evidence type="ECO:0000313" key="2">
    <source>
        <dbReference type="Proteomes" id="UP001396334"/>
    </source>
</evidence>
<protein>
    <recommendedName>
        <fullName evidence="3">Dirigent protein</fullName>
    </recommendedName>
</protein>
<accession>A0ABR2QCA5</accession>
<name>A0ABR2QCA5_9ROSI</name>
<dbReference type="EMBL" id="JBBPBN010000041">
    <property type="protein sequence ID" value="KAK8998194.1"/>
    <property type="molecule type" value="Genomic_DNA"/>
</dbReference>
<evidence type="ECO:0000313" key="1">
    <source>
        <dbReference type="EMBL" id="KAK8998194.1"/>
    </source>
</evidence>
<reference evidence="1 2" key="1">
    <citation type="journal article" date="2024" name="G3 (Bethesda)">
        <title>Genome assembly of Hibiscus sabdariffa L. provides insights into metabolisms of medicinal natural products.</title>
        <authorList>
            <person name="Kim T."/>
        </authorList>
    </citation>
    <scope>NUCLEOTIDE SEQUENCE [LARGE SCALE GENOMIC DNA]</scope>
    <source>
        <strain evidence="1">TK-2024</strain>
        <tissue evidence="1">Old leaves</tissue>
    </source>
</reference>